<dbReference type="SUPFAM" id="SSF48366">
    <property type="entry name" value="Ras GEF"/>
    <property type="match status" value="1"/>
</dbReference>
<dbReference type="InterPro" id="IPR008937">
    <property type="entry name" value="Ras-like_GEF"/>
</dbReference>
<dbReference type="Proteomes" id="UP000310685">
    <property type="component" value="Unassembled WGS sequence"/>
</dbReference>
<dbReference type="PROSITE" id="PS50009">
    <property type="entry name" value="RASGEF_CAT"/>
    <property type="match status" value="1"/>
</dbReference>
<keyword evidence="1 2" id="KW-0344">Guanine-nucleotide releasing factor</keyword>
<feature type="domain" description="Ras-GEF" evidence="4">
    <location>
        <begin position="628"/>
        <end position="905"/>
    </location>
</feature>
<dbReference type="InterPro" id="IPR001895">
    <property type="entry name" value="RASGEF_cat_dom"/>
</dbReference>
<dbReference type="EMBL" id="SPRC01000007">
    <property type="protein sequence ID" value="TIB81501.1"/>
    <property type="molecule type" value="Genomic_DNA"/>
</dbReference>
<dbReference type="PANTHER" id="PTHR23113">
    <property type="entry name" value="GUANINE NUCLEOTIDE EXCHANGE FACTOR"/>
    <property type="match status" value="1"/>
</dbReference>
<gene>
    <name evidence="6" type="ORF">E3Q22_01068</name>
</gene>
<feature type="compositionally biased region" description="Basic and acidic residues" evidence="3">
    <location>
        <begin position="804"/>
        <end position="814"/>
    </location>
</feature>
<comment type="caution">
    <text evidence="6">The sequence shown here is derived from an EMBL/GenBank/DDBJ whole genome shotgun (WGS) entry which is preliminary data.</text>
</comment>
<evidence type="ECO:0000256" key="2">
    <source>
        <dbReference type="PROSITE-ProRule" id="PRU00168"/>
    </source>
</evidence>
<evidence type="ECO:0000256" key="3">
    <source>
        <dbReference type="SAM" id="MobiDB-lite"/>
    </source>
</evidence>
<name>A0A4T0MEB3_9BASI</name>
<reference evidence="6 7" key="1">
    <citation type="submission" date="2019-03" db="EMBL/GenBank/DDBJ databases">
        <title>Sequencing 25 genomes of Wallemia mellicola.</title>
        <authorList>
            <person name="Gostincar C."/>
        </authorList>
    </citation>
    <scope>NUCLEOTIDE SEQUENCE [LARGE SCALE GENOMIC DNA]</scope>
    <source>
        <strain evidence="6 7">EXF-6152</strain>
    </source>
</reference>
<dbReference type="GO" id="GO:0005085">
    <property type="term" value="F:guanyl-nucleotide exchange factor activity"/>
    <property type="evidence" value="ECO:0007669"/>
    <property type="project" value="UniProtKB-KW"/>
</dbReference>
<dbReference type="InterPro" id="IPR023578">
    <property type="entry name" value="Ras_GEF_dom_sf"/>
</dbReference>
<organism evidence="6 7">
    <name type="scientific">Wallemia mellicola</name>
    <dbReference type="NCBI Taxonomy" id="1708541"/>
    <lineage>
        <taxon>Eukaryota</taxon>
        <taxon>Fungi</taxon>
        <taxon>Dikarya</taxon>
        <taxon>Basidiomycota</taxon>
        <taxon>Wallemiomycotina</taxon>
        <taxon>Wallemiomycetes</taxon>
        <taxon>Wallemiales</taxon>
        <taxon>Wallemiaceae</taxon>
        <taxon>Wallemia</taxon>
    </lineage>
</organism>
<dbReference type="Pfam" id="PF00617">
    <property type="entry name" value="RasGEF"/>
    <property type="match status" value="1"/>
</dbReference>
<dbReference type="Gene3D" id="1.20.870.10">
    <property type="entry name" value="Son of sevenless (SoS) protein Chain: S domain 1"/>
    <property type="match status" value="1"/>
</dbReference>
<dbReference type="Gene3D" id="1.10.840.10">
    <property type="entry name" value="Ras guanine-nucleotide exchange factors catalytic domain"/>
    <property type="match status" value="1"/>
</dbReference>
<evidence type="ECO:0000259" key="4">
    <source>
        <dbReference type="PROSITE" id="PS50009"/>
    </source>
</evidence>
<feature type="domain" description="N-terminal Ras-GEF" evidence="5">
    <location>
        <begin position="148"/>
        <end position="272"/>
    </location>
</feature>
<protein>
    <submittedName>
        <fullName evidence="6">Ras GEF</fullName>
    </submittedName>
</protein>
<dbReference type="Pfam" id="PF00618">
    <property type="entry name" value="RasGEF_N"/>
    <property type="match status" value="1"/>
</dbReference>
<dbReference type="PANTHER" id="PTHR23113:SF363">
    <property type="entry name" value="PROTEIN SON OF SEVENLESS"/>
    <property type="match status" value="1"/>
</dbReference>
<dbReference type="SMART" id="SM00147">
    <property type="entry name" value="RasGEF"/>
    <property type="match status" value="1"/>
</dbReference>
<feature type="compositionally biased region" description="Polar residues" evidence="3">
    <location>
        <begin position="460"/>
        <end position="478"/>
    </location>
</feature>
<feature type="region of interest" description="Disordered" evidence="3">
    <location>
        <begin position="800"/>
        <end position="819"/>
    </location>
</feature>
<evidence type="ECO:0000259" key="5">
    <source>
        <dbReference type="PROSITE" id="PS50212"/>
    </source>
</evidence>
<accession>A0A4T0MEB3</accession>
<feature type="compositionally biased region" description="Polar residues" evidence="3">
    <location>
        <begin position="316"/>
        <end position="325"/>
    </location>
</feature>
<evidence type="ECO:0000256" key="1">
    <source>
        <dbReference type="ARBA" id="ARBA00022658"/>
    </source>
</evidence>
<feature type="region of interest" description="Disordered" evidence="3">
    <location>
        <begin position="426"/>
        <end position="478"/>
    </location>
</feature>
<feature type="region of interest" description="Disordered" evidence="3">
    <location>
        <begin position="302"/>
        <end position="325"/>
    </location>
</feature>
<dbReference type="GO" id="GO:0005886">
    <property type="term" value="C:plasma membrane"/>
    <property type="evidence" value="ECO:0007669"/>
    <property type="project" value="TreeGrafter"/>
</dbReference>
<feature type="region of interest" description="Disordered" evidence="3">
    <location>
        <begin position="516"/>
        <end position="550"/>
    </location>
</feature>
<evidence type="ECO:0000313" key="7">
    <source>
        <dbReference type="Proteomes" id="UP000310685"/>
    </source>
</evidence>
<feature type="compositionally biased region" description="Polar residues" evidence="3">
    <location>
        <begin position="534"/>
        <end position="545"/>
    </location>
</feature>
<feature type="region of interest" description="Disordered" evidence="3">
    <location>
        <begin position="577"/>
        <end position="607"/>
    </location>
</feature>
<dbReference type="AlphaFoldDB" id="A0A4T0MEB3"/>
<dbReference type="CDD" id="cd06224">
    <property type="entry name" value="REM"/>
    <property type="match status" value="1"/>
</dbReference>
<feature type="compositionally biased region" description="Polar residues" evidence="3">
    <location>
        <begin position="586"/>
        <end position="597"/>
    </location>
</feature>
<dbReference type="GO" id="GO:0007265">
    <property type="term" value="P:Ras protein signal transduction"/>
    <property type="evidence" value="ECO:0007669"/>
    <property type="project" value="TreeGrafter"/>
</dbReference>
<sequence length="910" mass="104766">MEETDEIKISLDGNYCVTRDGDTARKLKKMLDLKYNVGAVVDGEIKSSSLTIQIKSENEYVVKPKDSSKMDLRLQLPNSFSQLKNYLEELLPESESPSGNYFGGSLPLNDDKLTAFDGEITDISNRKELFELFDEYQINKDKEICLSNDKTVLAASIHRWISQLSSEFLFDDLELFYNTYRLYLNQMELAEILFKRFEWTLEDSDKFDESQLELVRVRTFVMIRGWLSNYFGYDFVPNLELRLRLSEWINHQREQNNEKSRKTIEKMINVARERQNVYENYKKYSLDESISSFDSNLSQTDGKLSLDFDPGPPTTLPSSNSSKFTMNTNPTSTANVGQNDSITGTFFKTFNKFGKFGKRIISNRPQKTIDEDDTMKNEYTISLTFEEFCQLQEIPIENNNDNSSNEIKNKENDSIMTKIMQLDDLDYSDDSSSTDTDEEESFAKAKKLPHMRQDRDSGKSSRSTIKSMNSTESQIEANWQNNFTIEGLESDEEEDGDVDAALRALEGQIDKVKQEEKLRKVETMMERSKKKRLSQSGNSNTSSPAGSPLIRTKSVFQSSTNGVGNGNSNVHTIKEVITHKPRSHSVAITTPSRATQHTNRKRGLSQGSSVIIDKAKKNGIRSWILQYRTEMIAKQFTLIERDLFNEIKFEHIENLNNWKEDYYKFDTIISWISFMKEHARKKVIGDANGCSVRVIIARFNMTVRWVASEILITASTEDRTSVIGKFIRLAFKCQQQNNFMTLMAILRGLEHPLVKRMADAWPHVSKQSMRMLTTLKKFCSNADNFSMLRHTSLNQLNKNLSETTSERRMTRDRSSSSVTGSGVGDINGCIPFIGIFLNDLLQANNSPNYLERDSNEVMVNIQKLRLIHSTRKTIELFQTYSTNQFDHRSYLDGDLYRKCLKLRLDCRVIE</sequence>
<dbReference type="PROSITE" id="PS50212">
    <property type="entry name" value="RASGEF_NTER"/>
    <property type="match status" value="1"/>
</dbReference>
<evidence type="ECO:0000313" key="6">
    <source>
        <dbReference type="EMBL" id="TIB81501.1"/>
    </source>
</evidence>
<dbReference type="InterPro" id="IPR000651">
    <property type="entry name" value="Ras-like_Gua-exchang_fac_N"/>
</dbReference>
<feature type="compositionally biased region" description="Basic and acidic residues" evidence="3">
    <location>
        <begin position="516"/>
        <end position="527"/>
    </location>
</feature>
<dbReference type="SMART" id="SM00229">
    <property type="entry name" value="RasGEFN"/>
    <property type="match status" value="1"/>
</dbReference>
<dbReference type="InterPro" id="IPR036964">
    <property type="entry name" value="RASGEF_cat_dom_sf"/>
</dbReference>
<proteinExistence type="predicted"/>